<proteinExistence type="predicted"/>
<dbReference type="Proteomes" id="UP000887569">
    <property type="component" value="Unplaced"/>
</dbReference>
<evidence type="ECO:0000313" key="2">
    <source>
        <dbReference type="WBParaSite" id="PgR045_g055_t04"/>
    </source>
</evidence>
<protein>
    <submittedName>
        <fullName evidence="2">Sugar transporter SWEET1</fullName>
    </submittedName>
</protein>
<organism evidence="1 2">
    <name type="scientific">Parascaris univalens</name>
    <name type="common">Nematode worm</name>
    <dbReference type="NCBI Taxonomy" id="6257"/>
    <lineage>
        <taxon>Eukaryota</taxon>
        <taxon>Metazoa</taxon>
        <taxon>Ecdysozoa</taxon>
        <taxon>Nematoda</taxon>
        <taxon>Chromadorea</taxon>
        <taxon>Rhabditida</taxon>
        <taxon>Spirurina</taxon>
        <taxon>Ascaridomorpha</taxon>
        <taxon>Ascaridoidea</taxon>
        <taxon>Ascarididae</taxon>
        <taxon>Parascaris</taxon>
    </lineage>
</organism>
<accession>A0A915BLM7</accession>
<keyword evidence="1" id="KW-1185">Reference proteome</keyword>
<dbReference type="WBParaSite" id="PgR045_g055_t04">
    <property type="protein sequence ID" value="PgR045_g055_t04"/>
    <property type="gene ID" value="PgR045_g055"/>
</dbReference>
<name>A0A915BLM7_PARUN</name>
<reference evidence="2" key="1">
    <citation type="submission" date="2022-11" db="UniProtKB">
        <authorList>
            <consortium name="WormBaseParasite"/>
        </authorList>
    </citation>
    <scope>IDENTIFICATION</scope>
</reference>
<sequence>MELITVSLGSSTLRISLSLLDGALALSFRDDHPRVISPINPPERQRFWRIATKFG</sequence>
<evidence type="ECO:0000313" key="1">
    <source>
        <dbReference type="Proteomes" id="UP000887569"/>
    </source>
</evidence>
<dbReference type="AlphaFoldDB" id="A0A915BLM7"/>